<evidence type="ECO:0000256" key="10">
    <source>
        <dbReference type="ARBA" id="ARBA00023004"/>
    </source>
</evidence>
<dbReference type="InterPro" id="IPR017941">
    <property type="entry name" value="Rieske_2Fe-2S"/>
</dbReference>
<reference evidence="14" key="1">
    <citation type="journal article" date="2020" name="Stud. Mycol.">
        <title>101 Dothideomycetes genomes: a test case for predicting lifestyles and emergence of pathogens.</title>
        <authorList>
            <person name="Haridas S."/>
            <person name="Albert R."/>
            <person name="Binder M."/>
            <person name="Bloem J."/>
            <person name="Labutti K."/>
            <person name="Salamov A."/>
            <person name="Andreopoulos B."/>
            <person name="Baker S."/>
            <person name="Barry K."/>
            <person name="Bills G."/>
            <person name="Bluhm B."/>
            <person name="Cannon C."/>
            <person name="Castanera R."/>
            <person name="Culley D."/>
            <person name="Daum C."/>
            <person name="Ezra D."/>
            <person name="Gonzalez J."/>
            <person name="Henrissat B."/>
            <person name="Kuo A."/>
            <person name="Liang C."/>
            <person name="Lipzen A."/>
            <person name="Lutzoni F."/>
            <person name="Magnuson J."/>
            <person name="Mondo S."/>
            <person name="Nolan M."/>
            <person name="Ohm R."/>
            <person name="Pangilinan J."/>
            <person name="Park H.-J."/>
            <person name="Ramirez L."/>
            <person name="Alfaro M."/>
            <person name="Sun H."/>
            <person name="Tritt A."/>
            <person name="Yoshinaga Y."/>
            <person name="Zwiers L.-H."/>
            <person name="Turgeon B."/>
            <person name="Goodwin S."/>
            <person name="Spatafora J."/>
            <person name="Crous P."/>
            <person name="Grigoriev I."/>
        </authorList>
    </citation>
    <scope>NUCLEOTIDE SEQUENCE</scope>
    <source>
        <strain evidence="14">CBS 161.51</strain>
    </source>
</reference>
<comment type="cofactor">
    <cofactor evidence="1">
        <name>Fe cation</name>
        <dbReference type="ChEBI" id="CHEBI:24875"/>
    </cofactor>
</comment>
<dbReference type="SUPFAM" id="SSF55961">
    <property type="entry name" value="Bet v1-like"/>
    <property type="match status" value="1"/>
</dbReference>
<evidence type="ECO:0000313" key="15">
    <source>
        <dbReference type="Proteomes" id="UP000800038"/>
    </source>
</evidence>
<gene>
    <name evidence="14" type="ORF">EJ02DRAFT_474629</name>
</gene>
<keyword evidence="15" id="KW-1185">Reference proteome</keyword>
<dbReference type="SUPFAM" id="SSF50022">
    <property type="entry name" value="ISP domain"/>
    <property type="match status" value="1"/>
</dbReference>
<evidence type="ECO:0000256" key="8">
    <source>
        <dbReference type="ARBA" id="ARBA00022723"/>
    </source>
</evidence>
<evidence type="ECO:0000256" key="11">
    <source>
        <dbReference type="ARBA" id="ARBA00023014"/>
    </source>
</evidence>
<evidence type="ECO:0000256" key="12">
    <source>
        <dbReference type="ARBA" id="ARBA00049097"/>
    </source>
</evidence>
<dbReference type="EC" id="1.14.15.7" evidence="5"/>
<feature type="domain" description="Rieske" evidence="13">
    <location>
        <begin position="51"/>
        <end position="137"/>
    </location>
</feature>
<dbReference type="PANTHER" id="PTHR43756">
    <property type="entry name" value="CHOLINE MONOOXYGENASE, CHLOROPLASTIC"/>
    <property type="match status" value="1"/>
</dbReference>
<dbReference type="InterPro" id="IPR001663">
    <property type="entry name" value="Rng_hydr_dOase-A"/>
</dbReference>
<evidence type="ECO:0000256" key="4">
    <source>
        <dbReference type="ARBA" id="ARBA00010848"/>
    </source>
</evidence>
<sequence length="436" mass="49934">MSSLLSYFTSGASAKETTPTKEAPIRALPASWYTSQAMYDFERRAIFSRRWLFITHSSRLKETGDWLRYNTAGFDFIITRDRSGIINAFHNVCRHRAYPIVEKEGYGNAKILACRYHGWSYTLNGKLAKAPGYQELEFEKEENGLFRIHVNVDGNGFVWVNMDAGEIPEVSWEEHFANVDVQARYSHLNFDDYELDHTYELDCQYNWKIASDNFNECYHCPTTHPDIPAFLNLDSFDSDTVDGHIQHHCTSTPEQLAKGLDVHSTYYFPNVSMSTSYVHLPSPTTPSVYTPLTTTKTTPSPHFLMIQKFQPSSPSQTTISYEVYRNKHSSTEDFHLIADMYERVMREDKALCTNAQRNLDRGVFVNGLLHPKYEKAPLFFQKSVREAVTEHFQREKSEGRKVWPARQGGGGVSEEDEGICRGLEYAGGEGKEGLAW</sequence>
<organism evidence="14 15">
    <name type="scientific">Clathrospora elynae</name>
    <dbReference type="NCBI Taxonomy" id="706981"/>
    <lineage>
        <taxon>Eukaryota</taxon>
        <taxon>Fungi</taxon>
        <taxon>Dikarya</taxon>
        <taxon>Ascomycota</taxon>
        <taxon>Pezizomycotina</taxon>
        <taxon>Dothideomycetes</taxon>
        <taxon>Pleosporomycetidae</taxon>
        <taxon>Pleosporales</taxon>
        <taxon>Diademaceae</taxon>
        <taxon>Clathrospora</taxon>
    </lineage>
</organism>
<keyword evidence="10" id="KW-0408">Iron</keyword>
<evidence type="ECO:0000256" key="9">
    <source>
        <dbReference type="ARBA" id="ARBA00023002"/>
    </source>
</evidence>
<dbReference type="GO" id="GO:0005506">
    <property type="term" value="F:iron ion binding"/>
    <property type="evidence" value="ECO:0007669"/>
    <property type="project" value="InterPro"/>
</dbReference>
<comment type="similarity">
    <text evidence="4">Belongs to the choline monooxygenase family.</text>
</comment>
<keyword evidence="11" id="KW-0411">Iron-sulfur</keyword>
<evidence type="ECO:0000256" key="1">
    <source>
        <dbReference type="ARBA" id="ARBA00001962"/>
    </source>
</evidence>
<dbReference type="PRINTS" id="PR00090">
    <property type="entry name" value="RNGDIOXGNASE"/>
</dbReference>
<keyword evidence="7" id="KW-0001">2Fe-2S</keyword>
<keyword evidence="9" id="KW-0560">Oxidoreductase</keyword>
<evidence type="ECO:0000256" key="6">
    <source>
        <dbReference type="ARBA" id="ARBA00014931"/>
    </source>
</evidence>
<proteinExistence type="inferred from homology"/>
<dbReference type="GO" id="GO:0019133">
    <property type="term" value="F:choline monooxygenase activity"/>
    <property type="evidence" value="ECO:0007669"/>
    <property type="project" value="UniProtKB-EC"/>
</dbReference>
<dbReference type="Pfam" id="PF00848">
    <property type="entry name" value="Ring_hydroxyl_A"/>
    <property type="match status" value="1"/>
</dbReference>
<dbReference type="Gene3D" id="3.90.380.10">
    <property type="entry name" value="Naphthalene 1,2-dioxygenase Alpha Subunit, Chain A, domain 1"/>
    <property type="match status" value="2"/>
</dbReference>
<evidence type="ECO:0000259" key="13">
    <source>
        <dbReference type="PROSITE" id="PS51296"/>
    </source>
</evidence>
<keyword evidence="8" id="KW-0479">Metal-binding</keyword>
<dbReference type="OrthoDB" id="426882at2759"/>
<evidence type="ECO:0000256" key="7">
    <source>
        <dbReference type="ARBA" id="ARBA00022714"/>
    </source>
</evidence>
<evidence type="ECO:0000256" key="5">
    <source>
        <dbReference type="ARBA" id="ARBA00012763"/>
    </source>
</evidence>
<dbReference type="Proteomes" id="UP000800038">
    <property type="component" value="Unassembled WGS sequence"/>
</dbReference>
<evidence type="ECO:0000313" key="14">
    <source>
        <dbReference type="EMBL" id="KAF1938083.1"/>
    </source>
</evidence>
<name>A0A6A5SDJ3_9PLEO</name>
<comment type="catalytic activity">
    <reaction evidence="12">
        <text>choline + 2 reduced [2Fe-2S]-[ferredoxin] + O2 + 2 H(+) = betaine aldehyde hydrate + 2 oxidized [2Fe-2S]-[ferredoxin] + H2O</text>
        <dbReference type="Rhea" id="RHEA:17769"/>
        <dbReference type="Rhea" id="RHEA-COMP:10000"/>
        <dbReference type="Rhea" id="RHEA-COMP:10001"/>
        <dbReference type="ChEBI" id="CHEBI:15354"/>
        <dbReference type="ChEBI" id="CHEBI:15377"/>
        <dbReference type="ChEBI" id="CHEBI:15378"/>
        <dbReference type="ChEBI" id="CHEBI:15379"/>
        <dbReference type="ChEBI" id="CHEBI:15870"/>
        <dbReference type="ChEBI" id="CHEBI:33737"/>
        <dbReference type="ChEBI" id="CHEBI:33738"/>
        <dbReference type="EC" id="1.14.15.7"/>
    </reaction>
</comment>
<comment type="pathway">
    <text evidence="3">Amine and polyamine biosynthesis; betaine biosynthesis via choline pathway; betaine aldehyde from choline (monooxygenase route): step 1/1.</text>
</comment>
<dbReference type="InterPro" id="IPR015879">
    <property type="entry name" value="Ring_hydroxy_dOase_asu_C_dom"/>
</dbReference>
<dbReference type="Pfam" id="PF00355">
    <property type="entry name" value="Rieske"/>
    <property type="match status" value="1"/>
</dbReference>
<accession>A0A6A5SDJ3</accession>
<dbReference type="GO" id="GO:0019285">
    <property type="term" value="P:glycine betaine biosynthetic process from choline"/>
    <property type="evidence" value="ECO:0007669"/>
    <property type="project" value="UniProtKB-UniPathway"/>
</dbReference>
<dbReference type="CDD" id="cd03469">
    <property type="entry name" value="Rieske_RO_Alpha_N"/>
    <property type="match status" value="1"/>
</dbReference>
<dbReference type="Gene3D" id="2.102.10.10">
    <property type="entry name" value="Rieske [2Fe-2S] iron-sulphur domain"/>
    <property type="match status" value="1"/>
</dbReference>
<dbReference type="AlphaFoldDB" id="A0A6A5SDJ3"/>
<dbReference type="CDD" id="cd00680">
    <property type="entry name" value="RHO_alpha_C"/>
    <property type="match status" value="1"/>
</dbReference>
<dbReference type="UniPathway" id="UPA00529">
    <property type="reaction ID" value="UER00430"/>
</dbReference>
<protein>
    <recommendedName>
        <fullName evidence="6">Choline monooxygenase, chloroplastic</fullName>
        <ecNumber evidence="5">1.14.15.7</ecNumber>
    </recommendedName>
</protein>
<dbReference type="GO" id="GO:0051537">
    <property type="term" value="F:2 iron, 2 sulfur cluster binding"/>
    <property type="evidence" value="ECO:0007669"/>
    <property type="project" value="UniProtKB-KW"/>
</dbReference>
<dbReference type="InterPro" id="IPR036922">
    <property type="entry name" value="Rieske_2Fe-2S_sf"/>
</dbReference>
<evidence type="ECO:0000256" key="3">
    <source>
        <dbReference type="ARBA" id="ARBA00004866"/>
    </source>
</evidence>
<dbReference type="PANTHER" id="PTHR43756:SF5">
    <property type="entry name" value="CHOLINE MONOOXYGENASE, CHLOROPLASTIC"/>
    <property type="match status" value="1"/>
</dbReference>
<evidence type="ECO:0000256" key="2">
    <source>
        <dbReference type="ARBA" id="ARBA00002149"/>
    </source>
</evidence>
<comment type="function">
    <text evidence="2">Catalyzes the first step of the osmoprotectant glycine betaine synthesis.</text>
</comment>
<dbReference type="PROSITE" id="PS51296">
    <property type="entry name" value="RIESKE"/>
    <property type="match status" value="1"/>
</dbReference>
<dbReference type="EMBL" id="ML976115">
    <property type="protein sequence ID" value="KAF1938083.1"/>
    <property type="molecule type" value="Genomic_DNA"/>
</dbReference>